<dbReference type="RefSeq" id="WP_169418332.1">
    <property type="nucleotide sequence ID" value="NZ_JABBFX010000001.1"/>
</dbReference>
<dbReference type="EMBL" id="JABBFX010000001">
    <property type="protein sequence ID" value="NML44178.1"/>
    <property type="molecule type" value="Genomic_DNA"/>
</dbReference>
<reference evidence="2 3" key="1">
    <citation type="submission" date="2020-04" db="EMBL/GenBank/DDBJ databases">
        <title>Ramlibacter sp. G-1-2-2 isolated from soil.</title>
        <authorList>
            <person name="Dahal R.H."/>
        </authorList>
    </citation>
    <scope>NUCLEOTIDE SEQUENCE [LARGE SCALE GENOMIC DNA]</scope>
    <source>
        <strain evidence="2 3">G-1-2-2</strain>
    </source>
</reference>
<keyword evidence="1" id="KW-1133">Transmembrane helix</keyword>
<dbReference type="Proteomes" id="UP000541185">
    <property type="component" value="Unassembled WGS sequence"/>
</dbReference>
<evidence type="ECO:0000256" key="1">
    <source>
        <dbReference type="SAM" id="Phobius"/>
    </source>
</evidence>
<accession>A0A848H949</accession>
<protein>
    <submittedName>
        <fullName evidence="2">DUF4175 domain-containing protein</fullName>
    </submittedName>
</protein>
<dbReference type="AlphaFoldDB" id="A0A848H949"/>
<evidence type="ECO:0000313" key="2">
    <source>
        <dbReference type="EMBL" id="NML44178.1"/>
    </source>
</evidence>
<gene>
    <name evidence="2" type="ORF">HHL11_10485</name>
</gene>
<feature type="transmembrane region" description="Helical" evidence="1">
    <location>
        <begin position="24"/>
        <end position="45"/>
    </location>
</feature>
<comment type="caution">
    <text evidence="2">The sequence shown here is derived from an EMBL/GenBank/DDBJ whole genome shotgun (WGS) entry which is preliminary data.</text>
</comment>
<keyword evidence="3" id="KW-1185">Reference proteome</keyword>
<keyword evidence="1" id="KW-0472">Membrane</keyword>
<sequence length="82" mass="9337">MSDKPPYWFPVKRYGWGWGLPITWQGWVVLAIFVGLLIAGALWLLPSYGKPAFVVYVLLLVAAFTFVCWLKGEPPGWHWGSK</sequence>
<evidence type="ECO:0000313" key="3">
    <source>
        <dbReference type="Proteomes" id="UP000541185"/>
    </source>
</evidence>
<organism evidence="2 3">
    <name type="scientific">Ramlibacter agri</name>
    <dbReference type="NCBI Taxonomy" id="2728837"/>
    <lineage>
        <taxon>Bacteria</taxon>
        <taxon>Pseudomonadati</taxon>
        <taxon>Pseudomonadota</taxon>
        <taxon>Betaproteobacteria</taxon>
        <taxon>Burkholderiales</taxon>
        <taxon>Comamonadaceae</taxon>
        <taxon>Ramlibacter</taxon>
    </lineage>
</organism>
<proteinExistence type="predicted"/>
<name>A0A848H949_9BURK</name>
<keyword evidence="1" id="KW-0812">Transmembrane</keyword>
<feature type="transmembrane region" description="Helical" evidence="1">
    <location>
        <begin position="52"/>
        <end position="72"/>
    </location>
</feature>